<reference evidence="3" key="2">
    <citation type="journal article" date="2019" name="IMA Fungus">
        <title>Genome sequencing and comparison of five Tilletia species to identify candidate genes for the detection of regulated species infecting wheat.</title>
        <authorList>
            <person name="Nguyen H.D.T."/>
            <person name="Sultana T."/>
            <person name="Kesanakurti P."/>
            <person name="Hambleton S."/>
        </authorList>
    </citation>
    <scope>NUCLEOTIDE SEQUENCE</scope>
    <source>
        <strain evidence="3">DAOMC 236426</strain>
    </source>
</reference>
<evidence type="ECO:0000256" key="1">
    <source>
        <dbReference type="SAM" id="MobiDB-lite"/>
    </source>
</evidence>
<feature type="region of interest" description="Disordered" evidence="1">
    <location>
        <begin position="461"/>
        <end position="489"/>
    </location>
</feature>
<reference evidence="3" key="1">
    <citation type="submission" date="2016-04" db="EMBL/GenBank/DDBJ databases">
        <authorList>
            <person name="Nguyen H.D."/>
            <person name="Samba Siva P."/>
            <person name="Cullis J."/>
            <person name="Levesque C.A."/>
            <person name="Hambleton S."/>
        </authorList>
    </citation>
    <scope>NUCLEOTIDE SEQUENCE</scope>
    <source>
        <strain evidence="3">DAOMC 236426</strain>
    </source>
</reference>
<keyword evidence="2" id="KW-0732">Signal</keyword>
<feature type="signal peptide" evidence="2">
    <location>
        <begin position="1"/>
        <end position="32"/>
    </location>
</feature>
<gene>
    <name evidence="3" type="ORF">A4X06_0g680</name>
</gene>
<dbReference type="Proteomes" id="UP000077684">
    <property type="component" value="Unassembled WGS sequence"/>
</dbReference>
<proteinExistence type="predicted"/>
<keyword evidence="4" id="KW-1185">Reference proteome</keyword>
<name>A0A8X7MYR2_9BASI</name>
<feature type="compositionally biased region" description="Low complexity" evidence="1">
    <location>
        <begin position="326"/>
        <end position="337"/>
    </location>
</feature>
<organism evidence="3 4">
    <name type="scientific">Tilletia controversa</name>
    <name type="common">dwarf bunt fungus</name>
    <dbReference type="NCBI Taxonomy" id="13291"/>
    <lineage>
        <taxon>Eukaryota</taxon>
        <taxon>Fungi</taxon>
        <taxon>Dikarya</taxon>
        <taxon>Basidiomycota</taxon>
        <taxon>Ustilaginomycotina</taxon>
        <taxon>Exobasidiomycetes</taxon>
        <taxon>Tilletiales</taxon>
        <taxon>Tilletiaceae</taxon>
        <taxon>Tilletia</taxon>
    </lineage>
</organism>
<feature type="compositionally biased region" description="Acidic residues" evidence="1">
    <location>
        <begin position="416"/>
        <end position="427"/>
    </location>
</feature>
<dbReference type="AlphaFoldDB" id="A0A8X7MYR2"/>
<dbReference type="EMBL" id="LWDE02000037">
    <property type="protein sequence ID" value="KAE8254899.1"/>
    <property type="molecule type" value="Genomic_DNA"/>
</dbReference>
<protein>
    <recommendedName>
        <fullName evidence="5">Transmembrane protein</fullName>
    </recommendedName>
</protein>
<evidence type="ECO:0000313" key="3">
    <source>
        <dbReference type="EMBL" id="KAE8254899.1"/>
    </source>
</evidence>
<feature type="compositionally biased region" description="Low complexity" evidence="1">
    <location>
        <begin position="350"/>
        <end position="384"/>
    </location>
</feature>
<feature type="compositionally biased region" description="Polar residues" evidence="1">
    <location>
        <begin position="279"/>
        <end position="301"/>
    </location>
</feature>
<feature type="region of interest" description="Disordered" evidence="1">
    <location>
        <begin position="409"/>
        <end position="441"/>
    </location>
</feature>
<feature type="chain" id="PRO_5036473086" description="Transmembrane protein" evidence="2">
    <location>
        <begin position="33"/>
        <end position="489"/>
    </location>
</feature>
<evidence type="ECO:0000313" key="4">
    <source>
        <dbReference type="Proteomes" id="UP000077684"/>
    </source>
</evidence>
<sequence length="489" mass="49802">MGLAVRRRPLRRRRRLVVLLTLSTAFLVLAQATPIFEPSASRSGRKEVAKSLAGGEGVLVDAEARPASTKRGQMDSVVWVNDGPAPFAARGTPVPVKDGTYPVANNVKHAALKSWDHGQLVSDLSPVPVTTPSQTPEIPLAKAAFPPGIAGNLSDPKSVPAASDALALTEQVDDQTDVASHNAANIVDGAKPKISYGGQHSSVGVAGGSKKSSATGGKVVTVPVDMPMPVPDLRKPGAGIGSAAGTLPGPVAVAAAPVVGQLAPVIPSPWGALLTSYGSTAGTDTSTTKSPQTGGAMNETMSAEGDDGGSSGSRGGGGADGGSSGAEGQQGESNGNGEPAGTATSAEGQNTPNTNANTDSTAASTAPPDAPDANPGPDAGSAAPKRGIFIENEDDDGFYFLSRRSRQLLDLPPDLEPSDADDGDDGGGEGGGSAVLDTVQRQELERRRASMLAIRQLLTSRHHGQTVSKRSLLADQHHRPRRVERITIK</sequence>
<feature type="region of interest" description="Disordered" evidence="1">
    <location>
        <begin position="279"/>
        <end position="390"/>
    </location>
</feature>
<evidence type="ECO:0000256" key="2">
    <source>
        <dbReference type="SAM" id="SignalP"/>
    </source>
</evidence>
<feature type="compositionally biased region" description="Gly residues" evidence="1">
    <location>
        <begin position="308"/>
        <end position="325"/>
    </location>
</feature>
<evidence type="ECO:0008006" key="5">
    <source>
        <dbReference type="Google" id="ProtNLM"/>
    </source>
</evidence>
<comment type="caution">
    <text evidence="3">The sequence shown here is derived from an EMBL/GenBank/DDBJ whole genome shotgun (WGS) entry which is preliminary data.</text>
</comment>
<accession>A0A8X7MYR2</accession>